<dbReference type="OrthoDB" id="48057at2759"/>
<evidence type="ECO:0000259" key="1">
    <source>
        <dbReference type="PROSITE" id="PS50003"/>
    </source>
</evidence>
<organism evidence="2 3">
    <name type="scientific">Mytilus coruscus</name>
    <name type="common">Sea mussel</name>
    <dbReference type="NCBI Taxonomy" id="42192"/>
    <lineage>
        <taxon>Eukaryota</taxon>
        <taxon>Metazoa</taxon>
        <taxon>Spiralia</taxon>
        <taxon>Lophotrochozoa</taxon>
        <taxon>Mollusca</taxon>
        <taxon>Bivalvia</taxon>
        <taxon>Autobranchia</taxon>
        <taxon>Pteriomorphia</taxon>
        <taxon>Mytilida</taxon>
        <taxon>Mytiloidea</taxon>
        <taxon>Mytilidae</taxon>
        <taxon>Mytilinae</taxon>
        <taxon>Mytilus</taxon>
    </lineage>
</organism>
<dbReference type="EMBL" id="CACVKT020004943">
    <property type="protein sequence ID" value="CAC5392284.1"/>
    <property type="molecule type" value="Genomic_DNA"/>
</dbReference>
<feature type="domain" description="PH" evidence="1">
    <location>
        <begin position="1"/>
        <end position="94"/>
    </location>
</feature>
<gene>
    <name evidence="2" type="ORF">MCOR_27228</name>
</gene>
<name>A0A6J8CB51_MYTCO</name>
<dbReference type="SUPFAM" id="SSF50729">
    <property type="entry name" value="PH domain-like"/>
    <property type="match status" value="1"/>
</dbReference>
<dbReference type="Pfam" id="PF00169">
    <property type="entry name" value="PH"/>
    <property type="match status" value="1"/>
</dbReference>
<dbReference type="PROSITE" id="PS50003">
    <property type="entry name" value="PH_DOMAIN"/>
    <property type="match status" value="1"/>
</dbReference>
<dbReference type="Proteomes" id="UP000507470">
    <property type="component" value="Unassembled WGS sequence"/>
</dbReference>
<dbReference type="InterPro" id="IPR011993">
    <property type="entry name" value="PH-like_dom_sf"/>
</dbReference>
<sequence>MEGTLKRKISFFTGYQEKWFVLEDDGNIKQFDRKPAETNQKPKWTMNIILAEVTTKVDGVQFIVTASNGRTLKLKAPSKEEREKWIKFFKIINEKHFPLIYEGGFGPVAEEPENAVQSEVCSDEKRDHELFKNMSLKPKRLEIMCCIKRKLFYASVDSDIEFSSKGQD</sequence>
<keyword evidence="3" id="KW-1185">Reference proteome</keyword>
<dbReference type="InterPro" id="IPR001849">
    <property type="entry name" value="PH_domain"/>
</dbReference>
<dbReference type="SMART" id="SM00233">
    <property type="entry name" value="PH"/>
    <property type="match status" value="1"/>
</dbReference>
<reference evidence="2 3" key="1">
    <citation type="submission" date="2020-06" db="EMBL/GenBank/DDBJ databases">
        <authorList>
            <person name="Li R."/>
            <person name="Bekaert M."/>
        </authorList>
    </citation>
    <scope>NUCLEOTIDE SEQUENCE [LARGE SCALE GENOMIC DNA]</scope>
    <source>
        <strain evidence="3">wild</strain>
    </source>
</reference>
<evidence type="ECO:0000313" key="2">
    <source>
        <dbReference type="EMBL" id="CAC5392284.1"/>
    </source>
</evidence>
<evidence type="ECO:0000313" key="3">
    <source>
        <dbReference type="Proteomes" id="UP000507470"/>
    </source>
</evidence>
<proteinExistence type="predicted"/>
<accession>A0A6J8CB51</accession>
<dbReference type="Gene3D" id="2.30.29.30">
    <property type="entry name" value="Pleckstrin-homology domain (PH domain)/Phosphotyrosine-binding domain (PTB)"/>
    <property type="match status" value="1"/>
</dbReference>
<dbReference type="AlphaFoldDB" id="A0A6J8CB51"/>
<protein>
    <recommendedName>
        <fullName evidence="1">PH domain-containing protein</fullName>
    </recommendedName>
</protein>